<dbReference type="Proteomes" id="UP000721236">
    <property type="component" value="Unassembled WGS sequence"/>
</dbReference>
<dbReference type="RefSeq" id="WP_222207405.1">
    <property type="nucleotide sequence ID" value="NZ_CAJZAH010000004.1"/>
</dbReference>
<dbReference type="EMBL" id="CAJZAH010000004">
    <property type="protein sequence ID" value="CAG9179125.1"/>
    <property type="molecule type" value="Genomic_DNA"/>
</dbReference>
<evidence type="ECO:0000256" key="1">
    <source>
        <dbReference type="SAM" id="MobiDB-lite"/>
    </source>
</evidence>
<dbReference type="Pfam" id="PF04972">
    <property type="entry name" value="BON"/>
    <property type="match status" value="1"/>
</dbReference>
<evidence type="ECO:0000313" key="4">
    <source>
        <dbReference type="Proteomes" id="UP000721236"/>
    </source>
</evidence>
<comment type="caution">
    <text evidence="3">The sequence shown here is derived from an EMBL/GenBank/DDBJ whole genome shotgun (WGS) entry which is preliminary data.</text>
</comment>
<evidence type="ECO:0000313" key="3">
    <source>
        <dbReference type="EMBL" id="CAG9179125.1"/>
    </source>
</evidence>
<evidence type="ECO:0000259" key="2">
    <source>
        <dbReference type="PROSITE" id="PS50914"/>
    </source>
</evidence>
<name>A0ABN7Z4B1_9BURK</name>
<feature type="domain" description="BON" evidence="2">
    <location>
        <begin position="16"/>
        <end position="85"/>
    </location>
</feature>
<dbReference type="Gene3D" id="3.30.1340.30">
    <property type="match status" value="1"/>
</dbReference>
<accession>A0ABN7Z4B1</accession>
<gene>
    <name evidence="3" type="ORF">LMG21510_03692</name>
</gene>
<organism evidence="3 4">
    <name type="scientific">Cupriavidus respiraculi</name>
    <dbReference type="NCBI Taxonomy" id="195930"/>
    <lineage>
        <taxon>Bacteria</taxon>
        <taxon>Pseudomonadati</taxon>
        <taxon>Pseudomonadota</taxon>
        <taxon>Betaproteobacteria</taxon>
        <taxon>Burkholderiales</taxon>
        <taxon>Burkholderiaceae</taxon>
        <taxon>Cupriavidus</taxon>
    </lineage>
</organism>
<sequence>MTERSSTNLDTEAAGADGDLANLVREQIAQAFDGELPTDVTITVDDKRVRLVGTVEDVDTVERITKAASVTPGILGIHNELQTRVPVPPVSDEPAPQSQGKPLDPPYGQINHKV</sequence>
<dbReference type="InterPro" id="IPR007055">
    <property type="entry name" value="BON_dom"/>
</dbReference>
<dbReference type="PROSITE" id="PS50914">
    <property type="entry name" value="BON"/>
    <property type="match status" value="1"/>
</dbReference>
<reference evidence="3 4" key="1">
    <citation type="submission" date="2021-08" db="EMBL/GenBank/DDBJ databases">
        <authorList>
            <person name="Peeters C."/>
        </authorList>
    </citation>
    <scope>NUCLEOTIDE SEQUENCE [LARGE SCALE GENOMIC DNA]</scope>
    <source>
        <strain evidence="3 4">LMG 21510</strain>
    </source>
</reference>
<protein>
    <recommendedName>
        <fullName evidence="2">BON domain-containing protein</fullName>
    </recommendedName>
</protein>
<keyword evidence="4" id="KW-1185">Reference proteome</keyword>
<proteinExistence type="predicted"/>
<feature type="region of interest" description="Disordered" evidence="1">
    <location>
        <begin position="85"/>
        <end position="114"/>
    </location>
</feature>